<gene>
    <name evidence="2" type="ORF">HPB51_004788</name>
</gene>
<dbReference type="AlphaFoldDB" id="A0A9J6E5N1"/>
<evidence type="ECO:0000256" key="1">
    <source>
        <dbReference type="SAM" id="SignalP"/>
    </source>
</evidence>
<name>A0A9J6E5N1_RHIMP</name>
<reference evidence="2" key="2">
    <citation type="submission" date="2021-09" db="EMBL/GenBank/DDBJ databases">
        <authorList>
            <person name="Jia N."/>
            <person name="Wang J."/>
            <person name="Shi W."/>
            <person name="Du L."/>
            <person name="Sun Y."/>
            <person name="Zhan W."/>
            <person name="Jiang J."/>
            <person name="Wang Q."/>
            <person name="Zhang B."/>
            <person name="Ji P."/>
            <person name="Sakyi L.B."/>
            <person name="Cui X."/>
            <person name="Yuan T."/>
            <person name="Jiang B."/>
            <person name="Yang W."/>
            <person name="Lam T.T.-Y."/>
            <person name="Chang Q."/>
            <person name="Ding S."/>
            <person name="Wang X."/>
            <person name="Zhu J."/>
            <person name="Ruan X."/>
            <person name="Zhao L."/>
            <person name="Wei J."/>
            <person name="Que T."/>
            <person name="Du C."/>
            <person name="Cheng J."/>
            <person name="Dai P."/>
            <person name="Han X."/>
            <person name="Huang E."/>
            <person name="Gao Y."/>
            <person name="Liu J."/>
            <person name="Shao H."/>
            <person name="Ye R."/>
            <person name="Li L."/>
            <person name="Wei W."/>
            <person name="Wang X."/>
            <person name="Wang C."/>
            <person name="Huo Q."/>
            <person name="Li W."/>
            <person name="Guo W."/>
            <person name="Chen H."/>
            <person name="Chen S."/>
            <person name="Zhou L."/>
            <person name="Zhou L."/>
            <person name="Ni X."/>
            <person name="Tian J."/>
            <person name="Zhou Y."/>
            <person name="Sheng Y."/>
            <person name="Liu T."/>
            <person name="Pan Y."/>
            <person name="Xia L."/>
            <person name="Li J."/>
            <person name="Zhao F."/>
            <person name="Cao W."/>
        </authorList>
    </citation>
    <scope>NUCLEOTIDE SEQUENCE</scope>
    <source>
        <strain evidence="2">Rmic-2018</strain>
        <tissue evidence="2">Larvae</tissue>
    </source>
</reference>
<organism evidence="2 3">
    <name type="scientific">Rhipicephalus microplus</name>
    <name type="common">Cattle tick</name>
    <name type="synonym">Boophilus microplus</name>
    <dbReference type="NCBI Taxonomy" id="6941"/>
    <lineage>
        <taxon>Eukaryota</taxon>
        <taxon>Metazoa</taxon>
        <taxon>Ecdysozoa</taxon>
        <taxon>Arthropoda</taxon>
        <taxon>Chelicerata</taxon>
        <taxon>Arachnida</taxon>
        <taxon>Acari</taxon>
        <taxon>Parasitiformes</taxon>
        <taxon>Ixodida</taxon>
        <taxon>Ixodoidea</taxon>
        <taxon>Ixodidae</taxon>
        <taxon>Rhipicephalinae</taxon>
        <taxon>Rhipicephalus</taxon>
        <taxon>Boophilus</taxon>
    </lineage>
</organism>
<keyword evidence="1" id="KW-0732">Signal</keyword>
<protein>
    <submittedName>
        <fullName evidence="2">Uncharacterized protein</fullName>
    </submittedName>
</protein>
<sequence length="124" mass="14160">MEHGRNSQNTEEAYDIPWDGPPTRTGMALLLLLLLVAVARGQLFANSPVWNILGRRGGDPDGGQLHHDPLPDMMPRRTDDALLYRSMTPQQLGNPYWRVGRWPDLEERRLGRTSGPDIDRRQTY</sequence>
<accession>A0A9J6E5N1</accession>
<feature type="signal peptide" evidence="1">
    <location>
        <begin position="1"/>
        <end position="41"/>
    </location>
</feature>
<dbReference type="Proteomes" id="UP000821866">
    <property type="component" value="Chromosome 3"/>
</dbReference>
<comment type="caution">
    <text evidence="2">The sequence shown here is derived from an EMBL/GenBank/DDBJ whole genome shotgun (WGS) entry which is preliminary data.</text>
</comment>
<proteinExistence type="predicted"/>
<feature type="chain" id="PRO_5039923075" evidence="1">
    <location>
        <begin position="42"/>
        <end position="124"/>
    </location>
</feature>
<reference evidence="2" key="1">
    <citation type="journal article" date="2020" name="Cell">
        <title>Large-Scale Comparative Analyses of Tick Genomes Elucidate Their Genetic Diversity and Vector Capacities.</title>
        <authorList>
            <consortium name="Tick Genome and Microbiome Consortium (TIGMIC)"/>
            <person name="Jia N."/>
            <person name="Wang J."/>
            <person name="Shi W."/>
            <person name="Du L."/>
            <person name="Sun Y."/>
            <person name="Zhan W."/>
            <person name="Jiang J.F."/>
            <person name="Wang Q."/>
            <person name="Zhang B."/>
            <person name="Ji P."/>
            <person name="Bell-Sakyi L."/>
            <person name="Cui X.M."/>
            <person name="Yuan T.T."/>
            <person name="Jiang B.G."/>
            <person name="Yang W.F."/>
            <person name="Lam T.T."/>
            <person name="Chang Q.C."/>
            <person name="Ding S.J."/>
            <person name="Wang X.J."/>
            <person name="Zhu J.G."/>
            <person name="Ruan X.D."/>
            <person name="Zhao L."/>
            <person name="Wei J.T."/>
            <person name="Ye R.Z."/>
            <person name="Que T.C."/>
            <person name="Du C.H."/>
            <person name="Zhou Y.H."/>
            <person name="Cheng J.X."/>
            <person name="Dai P.F."/>
            <person name="Guo W.B."/>
            <person name="Han X.H."/>
            <person name="Huang E.J."/>
            <person name="Li L.F."/>
            <person name="Wei W."/>
            <person name="Gao Y.C."/>
            <person name="Liu J.Z."/>
            <person name="Shao H.Z."/>
            <person name="Wang X."/>
            <person name="Wang C.C."/>
            <person name="Yang T.C."/>
            <person name="Huo Q.B."/>
            <person name="Li W."/>
            <person name="Chen H.Y."/>
            <person name="Chen S.E."/>
            <person name="Zhou L.G."/>
            <person name="Ni X.B."/>
            <person name="Tian J.H."/>
            <person name="Sheng Y."/>
            <person name="Liu T."/>
            <person name="Pan Y.S."/>
            <person name="Xia L.Y."/>
            <person name="Li J."/>
            <person name="Zhao F."/>
            <person name="Cao W.C."/>
        </authorList>
    </citation>
    <scope>NUCLEOTIDE SEQUENCE</scope>
    <source>
        <strain evidence="2">Rmic-2018</strain>
    </source>
</reference>
<evidence type="ECO:0000313" key="2">
    <source>
        <dbReference type="EMBL" id="KAH8029783.1"/>
    </source>
</evidence>
<keyword evidence="3" id="KW-1185">Reference proteome</keyword>
<dbReference type="EMBL" id="JABSTU010000005">
    <property type="protein sequence ID" value="KAH8029783.1"/>
    <property type="molecule type" value="Genomic_DNA"/>
</dbReference>
<evidence type="ECO:0000313" key="3">
    <source>
        <dbReference type="Proteomes" id="UP000821866"/>
    </source>
</evidence>